<organism evidence="2 3">
    <name type="scientific">Scleroderma citrinum Foug A</name>
    <dbReference type="NCBI Taxonomy" id="1036808"/>
    <lineage>
        <taxon>Eukaryota</taxon>
        <taxon>Fungi</taxon>
        <taxon>Dikarya</taxon>
        <taxon>Basidiomycota</taxon>
        <taxon>Agaricomycotina</taxon>
        <taxon>Agaricomycetes</taxon>
        <taxon>Agaricomycetidae</taxon>
        <taxon>Boletales</taxon>
        <taxon>Sclerodermatineae</taxon>
        <taxon>Sclerodermataceae</taxon>
        <taxon>Scleroderma</taxon>
    </lineage>
</organism>
<dbReference type="OrthoDB" id="6247875at2759"/>
<accession>A0A0C3DCW4</accession>
<evidence type="ECO:0000256" key="1">
    <source>
        <dbReference type="SAM" id="MobiDB-lite"/>
    </source>
</evidence>
<feature type="region of interest" description="Disordered" evidence="1">
    <location>
        <begin position="1"/>
        <end position="86"/>
    </location>
</feature>
<feature type="non-terminal residue" evidence="2">
    <location>
        <position position="247"/>
    </location>
</feature>
<dbReference type="Proteomes" id="UP000053989">
    <property type="component" value="Unassembled WGS sequence"/>
</dbReference>
<reference evidence="3" key="2">
    <citation type="submission" date="2015-01" db="EMBL/GenBank/DDBJ databases">
        <title>Evolutionary Origins and Diversification of the Mycorrhizal Mutualists.</title>
        <authorList>
            <consortium name="DOE Joint Genome Institute"/>
            <consortium name="Mycorrhizal Genomics Consortium"/>
            <person name="Kohler A."/>
            <person name="Kuo A."/>
            <person name="Nagy L.G."/>
            <person name="Floudas D."/>
            <person name="Copeland A."/>
            <person name="Barry K.W."/>
            <person name="Cichocki N."/>
            <person name="Veneault-Fourrey C."/>
            <person name="LaButti K."/>
            <person name="Lindquist E.A."/>
            <person name="Lipzen A."/>
            <person name="Lundell T."/>
            <person name="Morin E."/>
            <person name="Murat C."/>
            <person name="Riley R."/>
            <person name="Ohm R."/>
            <person name="Sun H."/>
            <person name="Tunlid A."/>
            <person name="Henrissat B."/>
            <person name="Grigoriev I.V."/>
            <person name="Hibbett D.S."/>
            <person name="Martin F."/>
        </authorList>
    </citation>
    <scope>NUCLEOTIDE SEQUENCE [LARGE SCALE GENOMIC DNA]</scope>
    <source>
        <strain evidence="3">Foug A</strain>
    </source>
</reference>
<gene>
    <name evidence="2" type="ORF">SCLCIDRAFT_53168</name>
</gene>
<dbReference type="HOGENOM" id="CLU_1126859_0_0_1"/>
<sequence>GVQSKELAKYLDEESDDEYSDGARDAHAGTTIALPAVPMEGKRSKKPATSLRKQAPAPKRARPAVPLFTPTSTYSPAPAASGLQLKREDEDTPTLLANTPQLVYPYEGLDEFVATEDIPFISLDDRCDAIPSTSADLYSLPSNAVPAANTVLCGVKPEAIPFIDECMLAALNSYSSLPSTPFADPADQSFSFGEDSLQWPSPTNSPVIFSNPFEDKEYSNPLLETLDQLFGLSISPLTPVPFQGAQW</sequence>
<evidence type="ECO:0000313" key="2">
    <source>
        <dbReference type="EMBL" id="KIM54234.1"/>
    </source>
</evidence>
<reference evidence="2 3" key="1">
    <citation type="submission" date="2014-04" db="EMBL/GenBank/DDBJ databases">
        <authorList>
            <consortium name="DOE Joint Genome Institute"/>
            <person name="Kuo A."/>
            <person name="Kohler A."/>
            <person name="Nagy L.G."/>
            <person name="Floudas D."/>
            <person name="Copeland A."/>
            <person name="Barry K.W."/>
            <person name="Cichocki N."/>
            <person name="Veneault-Fourrey C."/>
            <person name="LaButti K."/>
            <person name="Lindquist E.A."/>
            <person name="Lipzen A."/>
            <person name="Lundell T."/>
            <person name="Morin E."/>
            <person name="Murat C."/>
            <person name="Sun H."/>
            <person name="Tunlid A."/>
            <person name="Henrissat B."/>
            <person name="Grigoriev I.V."/>
            <person name="Hibbett D.S."/>
            <person name="Martin F."/>
            <person name="Nordberg H.P."/>
            <person name="Cantor M.N."/>
            <person name="Hua S.X."/>
        </authorList>
    </citation>
    <scope>NUCLEOTIDE SEQUENCE [LARGE SCALE GENOMIC DNA]</scope>
    <source>
        <strain evidence="2 3">Foug A</strain>
    </source>
</reference>
<feature type="non-terminal residue" evidence="2">
    <location>
        <position position="1"/>
    </location>
</feature>
<proteinExistence type="predicted"/>
<keyword evidence="3" id="KW-1185">Reference proteome</keyword>
<protein>
    <submittedName>
        <fullName evidence="2">Uncharacterized protein</fullName>
    </submittedName>
</protein>
<feature type="compositionally biased region" description="Low complexity" evidence="1">
    <location>
        <begin position="52"/>
        <end position="66"/>
    </location>
</feature>
<dbReference type="InParanoid" id="A0A0C3DCW4"/>
<evidence type="ECO:0000313" key="3">
    <source>
        <dbReference type="Proteomes" id="UP000053989"/>
    </source>
</evidence>
<dbReference type="EMBL" id="KN822159">
    <property type="protein sequence ID" value="KIM54234.1"/>
    <property type="molecule type" value="Genomic_DNA"/>
</dbReference>
<dbReference type="AlphaFoldDB" id="A0A0C3DCW4"/>
<feature type="compositionally biased region" description="Basic and acidic residues" evidence="1">
    <location>
        <begin position="1"/>
        <end position="12"/>
    </location>
</feature>
<name>A0A0C3DCW4_9AGAM</name>